<dbReference type="InterPro" id="IPR013325">
    <property type="entry name" value="RNA_pol_sigma_r2"/>
</dbReference>
<dbReference type="InterPro" id="IPR007627">
    <property type="entry name" value="RNA_pol_sigma70_r2"/>
</dbReference>
<dbReference type="SUPFAM" id="SSF88946">
    <property type="entry name" value="Sigma2 domain of RNA polymerase sigma factors"/>
    <property type="match status" value="1"/>
</dbReference>
<dbReference type="CDD" id="cd06171">
    <property type="entry name" value="Sigma70_r4"/>
    <property type="match status" value="1"/>
</dbReference>
<evidence type="ECO:0000259" key="5">
    <source>
        <dbReference type="Pfam" id="PF04542"/>
    </source>
</evidence>
<evidence type="ECO:0000256" key="4">
    <source>
        <dbReference type="ARBA" id="ARBA00023163"/>
    </source>
</evidence>
<dbReference type="SUPFAM" id="SSF88659">
    <property type="entry name" value="Sigma3 and sigma4 domains of RNA polymerase sigma factors"/>
    <property type="match status" value="1"/>
</dbReference>
<evidence type="ECO:0000256" key="1">
    <source>
        <dbReference type="ARBA" id="ARBA00010641"/>
    </source>
</evidence>
<dbReference type="PANTHER" id="PTHR43133:SF46">
    <property type="entry name" value="RNA POLYMERASE SIGMA-70 FACTOR ECF SUBFAMILY"/>
    <property type="match status" value="1"/>
</dbReference>
<dbReference type="PANTHER" id="PTHR43133">
    <property type="entry name" value="RNA POLYMERASE ECF-TYPE SIGMA FACTO"/>
    <property type="match status" value="1"/>
</dbReference>
<dbReference type="NCBIfam" id="TIGR02937">
    <property type="entry name" value="sigma70-ECF"/>
    <property type="match status" value="1"/>
</dbReference>
<dbReference type="InterPro" id="IPR039425">
    <property type="entry name" value="RNA_pol_sigma-70-like"/>
</dbReference>
<evidence type="ECO:0000256" key="2">
    <source>
        <dbReference type="ARBA" id="ARBA00023015"/>
    </source>
</evidence>
<dbReference type="GO" id="GO:0006352">
    <property type="term" value="P:DNA-templated transcription initiation"/>
    <property type="evidence" value="ECO:0007669"/>
    <property type="project" value="InterPro"/>
</dbReference>
<reference evidence="7" key="1">
    <citation type="submission" date="2016-04" db="EMBL/GenBank/DDBJ databases">
        <authorList>
            <person name="Evans L.H."/>
            <person name="Alamgir A."/>
            <person name="Owens N."/>
            <person name="Weber N.D."/>
            <person name="Virtaneva K."/>
            <person name="Barbian K."/>
            <person name="Babar A."/>
            <person name="Rosenke K."/>
        </authorList>
    </citation>
    <scope>NUCLEOTIDE SEQUENCE</scope>
    <source>
        <strain evidence="7">86-1</strain>
    </source>
</reference>
<dbReference type="InterPro" id="IPR014284">
    <property type="entry name" value="RNA_pol_sigma-70_dom"/>
</dbReference>
<dbReference type="GO" id="GO:0003677">
    <property type="term" value="F:DNA binding"/>
    <property type="evidence" value="ECO:0007669"/>
    <property type="project" value="InterPro"/>
</dbReference>
<sequence>MNEQLLIAGCKRGESWARKQLYELHAPVMMGVCMRYTNDRETAKDILQDGFIKVFTKIDTYSETGSLGGWMRRVFVTTALEYLRRNDALKLSVSIDDYNEAMENVDVSALDQISADELMACVAALPEGYRTVFNLFAIEGYTHSEIANMLNIKESTSRSQFIRARKVLQNKVESLLMHENARQEKP</sequence>
<evidence type="ECO:0008006" key="8">
    <source>
        <dbReference type="Google" id="ProtNLM"/>
    </source>
</evidence>
<feature type="domain" description="RNA polymerase sigma factor 70 region 4 type 2" evidence="6">
    <location>
        <begin position="116"/>
        <end position="166"/>
    </location>
</feature>
<dbReference type="RefSeq" id="WP_006800536.1">
    <property type="nucleotide sequence ID" value="NZ_LT599032.1"/>
</dbReference>
<protein>
    <recommendedName>
        <fullName evidence="8">Sigma-70 family RNA polymerase sigma factor</fullName>
    </recommendedName>
</protein>
<dbReference type="Pfam" id="PF04542">
    <property type="entry name" value="Sigma70_r2"/>
    <property type="match status" value="1"/>
</dbReference>
<dbReference type="InterPro" id="IPR013249">
    <property type="entry name" value="RNA_pol_sigma70_r4_t2"/>
</dbReference>
<organism evidence="7">
    <name type="scientific">uncultured Dysgonomonas sp</name>
    <dbReference type="NCBI Taxonomy" id="206096"/>
    <lineage>
        <taxon>Bacteria</taxon>
        <taxon>Pseudomonadati</taxon>
        <taxon>Bacteroidota</taxon>
        <taxon>Bacteroidia</taxon>
        <taxon>Bacteroidales</taxon>
        <taxon>Dysgonomonadaceae</taxon>
        <taxon>Dysgonomonas</taxon>
        <taxon>environmental samples</taxon>
    </lineage>
</organism>
<accession>A0A212J3E4</accession>
<dbReference type="EMBL" id="FLUM01000001">
    <property type="protein sequence ID" value="SBV93983.1"/>
    <property type="molecule type" value="Genomic_DNA"/>
</dbReference>
<keyword evidence="3" id="KW-0731">Sigma factor</keyword>
<keyword evidence="4" id="KW-0804">Transcription</keyword>
<dbReference type="GO" id="GO:0016987">
    <property type="term" value="F:sigma factor activity"/>
    <property type="evidence" value="ECO:0007669"/>
    <property type="project" value="UniProtKB-KW"/>
</dbReference>
<dbReference type="Pfam" id="PF08281">
    <property type="entry name" value="Sigma70_r4_2"/>
    <property type="match status" value="1"/>
</dbReference>
<dbReference type="InterPro" id="IPR036388">
    <property type="entry name" value="WH-like_DNA-bd_sf"/>
</dbReference>
<proteinExistence type="inferred from homology"/>
<dbReference type="AlphaFoldDB" id="A0A212J3E4"/>
<evidence type="ECO:0000259" key="6">
    <source>
        <dbReference type="Pfam" id="PF08281"/>
    </source>
</evidence>
<comment type="similarity">
    <text evidence="1">Belongs to the sigma-70 factor family. ECF subfamily.</text>
</comment>
<dbReference type="Gene3D" id="1.10.10.10">
    <property type="entry name" value="Winged helix-like DNA-binding domain superfamily/Winged helix DNA-binding domain"/>
    <property type="match status" value="1"/>
</dbReference>
<evidence type="ECO:0000313" key="7">
    <source>
        <dbReference type="EMBL" id="SBV93983.1"/>
    </source>
</evidence>
<keyword evidence="2" id="KW-0805">Transcription regulation</keyword>
<gene>
    <name evidence="7" type="ORF">KL86DYS1_11012</name>
</gene>
<feature type="domain" description="RNA polymerase sigma-70 region 2" evidence="5">
    <location>
        <begin position="21"/>
        <end position="87"/>
    </location>
</feature>
<dbReference type="InterPro" id="IPR013324">
    <property type="entry name" value="RNA_pol_sigma_r3/r4-like"/>
</dbReference>
<evidence type="ECO:0000256" key="3">
    <source>
        <dbReference type="ARBA" id="ARBA00023082"/>
    </source>
</evidence>
<dbReference type="Gene3D" id="1.10.1740.10">
    <property type="match status" value="1"/>
</dbReference>
<name>A0A212J3E4_9BACT</name>